<keyword evidence="1" id="KW-0813">Transport</keyword>
<dbReference type="CDD" id="cd14771">
    <property type="entry name" value="TrHb2_Mt-trHbO-like_O"/>
    <property type="match status" value="1"/>
</dbReference>
<evidence type="ECO:0000256" key="2">
    <source>
        <dbReference type="ARBA" id="ARBA00022617"/>
    </source>
</evidence>
<protein>
    <submittedName>
        <fullName evidence="6">Globin</fullName>
    </submittedName>
</protein>
<dbReference type="InterPro" id="IPR009050">
    <property type="entry name" value="Globin-like_sf"/>
</dbReference>
<dbReference type="PANTHER" id="PTHR47366:SF1">
    <property type="entry name" value="TWO-ON-TWO HEMOGLOBIN-3"/>
    <property type="match status" value="1"/>
</dbReference>
<reference evidence="6 7" key="1">
    <citation type="submission" date="2019-11" db="EMBL/GenBank/DDBJ databases">
        <title>FDA dAtabase for Regulatory Grade micrObial Sequences (FDA-ARGOS): Supporting development and validation of Infectious Disease Dx tests.</title>
        <authorList>
            <person name="Kerrigan L."/>
            <person name="Long C."/>
            <person name="Tallon L."/>
            <person name="Sadzewicz L."/>
            <person name="Vavikolanu K."/>
            <person name="Mehta A."/>
            <person name="Aluvathingal J."/>
            <person name="Nadendla S."/>
            <person name="Yan Y."/>
            <person name="Sichtig H."/>
        </authorList>
    </citation>
    <scope>NUCLEOTIDE SEQUENCE [LARGE SCALE GENOMIC DNA]</scope>
    <source>
        <strain evidence="6 7">FDAARGOS_674</strain>
    </source>
</reference>
<comment type="similarity">
    <text evidence="5">Belongs to the truncated hemoglobin family. Group II subfamily.</text>
</comment>
<dbReference type="Proteomes" id="UP000426857">
    <property type="component" value="Chromosome"/>
</dbReference>
<dbReference type="EMBL" id="CP046322">
    <property type="protein sequence ID" value="QGS35010.1"/>
    <property type="molecule type" value="Genomic_DNA"/>
</dbReference>
<dbReference type="RefSeq" id="WP_155869600.1">
    <property type="nucleotide sequence ID" value="NZ_CP046322.1"/>
</dbReference>
<dbReference type="GO" id="GO:0019825">
    <property type="term" value="F:oxygen binding"/>
    <property type="evidence" value="ECO:0007669"/>
    <property type="project" value="InterPro"/>
</dbReference>
<evidence type="ECO:0000313" key="7">
    <source>
        <dbReference type="Proteomes" id="UP000426857"/>
    </source>
</evidence>
<evidence type="ECO:0000256" key="5">
    <source>
        <dbReference type="ARBA" id="ARBA00034496"/>
    </source>
</evidence>
<dbReference type="InterPro" id="IPR044203">
    <property type="entry name" value="GlbO/GLB3-like"/>
</dbReference>
<dbReference type="KEGG" id="cxe:FOB82_08635"/>
<dbReference type="AlphaFoldDB" id="A0A6B8TU88"/>
<sequence length="139" mass="16364">MTNGQPPSDQPRQYSDFYREVGEETFAKIVRGFYARVPDDDILGPMYPDDDWDGAERRLRMFLEQYWGGPDTYNAERGHPRLRMRHHPFVVDMAARDRWLELMALSLADVSDDELPKPHRDAMWEHMVRVADMLINKPA</sequence>
<name>A0A6B8TU88_9CORY</name>
<accession>A0A6B8TU88</accession>
<dbReference type="PANTHER" id="PTHR47366">
    <property type="entry name" value="TWO-ON-TWO HEMOGLOBIN-3"/>
    <property type="match status" value="1"/>
</dbReference>
<gene>
    <name evidence="6" type="ORF">FOB82_08635</name>
</gene>
<dbReference type="Gene3D" id="1.10.490.10">
    <property type="entry name" value="Globins"/>
    <property type="match status" value="1"/>
</dbReference>
<evidence type="ECO:0000313" key="6">
    <source>
        <dbReference type="EMBL" id="QGS35010.1"/>
    </source>
</evidence>
<evidence type="ECO:0000256" key="4">
    <source>
        <dbReference type="ARBA" id="ARBA00023004"/>
    </source>
</evidence>
<dbReference type="InterPro" id="IPR001486">
    <property type="entry name" value="Hemoglobin_trunc"/>
</dbReference>
<organism evidence="6 7">
    <name type="scientific">Corynebacterium xerosis</name>
    <dbReference type="NCBI Taxonomy" id="1725"/>
    <lineage>
        <taxon>Bacteria</taxon>
        <taxon>Bacillati</taxon>
        <taxon>Actinomycetota</taxon>
        <taxon>Actinomycetes</taxon>
        <taxon>Mycobacteriales</taxon>
        <taxon>Corynebacteriaceae</taxon>
        <taxon>Corynebacterium</taxon>
    </lineage>
</organism>
<keyword evidence="3" id="KW-0479">Metal-binding</keyword>
<dbReference type="InterPro" id="IPR012292">
    <property type="entry name" value="Globin/Proto"/>
</dbReference>
<keyword evidence="4" id="KW-0408">Iron</keyword>
<dbReference type="Pfam" id="PF01152">
    <property type="entry name" value="Bac_globin"/>
    <property type="match status" value="1"/>
</dbReference>
<evidence type="ECO:0000256" key="3">
    <source>
        <dbReference type="ARBA" id="ARBA00022723"/>
    </source>
</evidence>
<evidence type="ECO:0000256" key="1">
    <source>
        <dbReference type="ARBA" id="ARBA00022448"/>
    </source>
</evidence>
<dbReference type="GO" id="GO:0046872">
    <property type="term" value="F:metal ion binding"/>
    <property type="evidence" value="ECO:0007669"/>
    <property type="project" value="UniProtKB-KW"/>
</dbReference>
<dbReference type="GO" id="GO:0005344">
    <property type="term" value="F:oxygen carrier activity"/>
    <property type="evidence" value="ECO:0007669"/>
    <property type="project" value="InterPro"/>
</dbReference>
<keyword evidence="2" id="KW-0349">Heme</keyword>
<dbReference type="GO" id="GO:0020037">
    <property type="term" value="F:heme binding"/>
    <property type="evidence" value="ECO:0007669"/>
    <property type="project" value="InterPro"/>
</dbReference>
<dbReference type="SUPFAM" id="SSF46458">
    <property type="entry name" value="Globin-like"/>
    <property type="match status" value="1"/>
</dbReference>
<proteinExistence type="inferred from homology"/>